<dbReference type="AlphaFoldDB" id="A0A074JSI1"/>
<evidence type="ECO:0000256" key="6">
    <source>
        <dbReference type="ARBA" id="ARBA00022692"/>
    </source>
</evidence>
<sequence>MSAVSSDLGMDSAEYKHDIARYGWGFGLSVVLTAASLVIVAGGLFPGIAWGTVGILGIAQLVIQFWAFMHLDFSMESRRDLYLVLFSFLIVIILAGGTVWVLADLASRMGMGSGNMAKMSAPMTDDMGDAMGGMTGMKGTSDTKGMSDMKGMSGSN</sequence>
<keyword evidence="8 14" id="KW-0472">Membrane</keyword>
<evidence type="ECO:0000256" key="7">
    <source>
        <dbReference type="ARBA" id="ARBA00022989"/>
    </source>
</evidence>
<evidence type="ECO:0000256" key="2">
    <source>
        <dbReference type="ARBA" id="ARBA00008079"/>
    </source>
</evidence>
<protein>
    <recommendedName>
        <fullName evidence="4">Cytochrome bo(3) ubiquinol oxidase subunit 4</fullName>
    </recommendedName>
    <alternativeName>
        <fullName evidence="13">Cytochrome o ubiquinol oxidase subunit 4</fullName>
    </alternativeName>
    <alternativeName>
        <fullName evidence="10">Oxidase bo(3) subunit 4</fullName>
    </alternativeName>
    <alternativeName>
        <fullName evidence="11">Ubiquinol oxidase polypeptide IV</fullName>
    </alternativeName>
    <alternativeName>
        <fullName evidence="12">Ubiquinol oxidase subunit 4</fullName>
    </alternativeName>
</protein>
<evidence type="ECO:0000256" key="1">
    <source>
        <dbReference type="ARBA" id="ARBA00004651"/>
    </source>
</evidence>
<dbReference type="GO" id="GO:0005886">
    <property type="term" value="C:plasma membrane"/>
    <property type="evidence" value="ECO:0007669"/>
    <property type="project" value="UniProtKB-SubCell"/>
</dbReference>
<dbReference type="PANTHER" id="PTHR36835">
    <property type="entry name" value="CYTOCHROME BO(3) UBIQUINOL OXIDASE SUBUNIT 4"/>
    <property type="match status" value="1"/>
</dbReference>
<dbReference type="RefSeq" id="WP_051697106.1">
    <property type="nucleotide sequence ID" value="NZ_AUNB01000018.1"/>
</dbReference>
<evidence type="ECO:0000256" key="8">
    <source>
        <dbReference type="ARBA" id="ARBA00023136"/>
    </source>
</evidence>
<keyword evidence="5" id="KW-1003">Cell membrane</keyword>
<dbReference type="GO" id="GO:0015078">
    <property type="term" value="F:proton transmembrane transporter activity"/>
    <property type="evidence" value="ECO:0007669"/>
    <property type="project" value="TreeGrafter"/>
</dbReference>
<comment type="caution">
    <text evidence="15">The sequence shown here is derived from an EMBL/GenBank/DDBJ whole genome shotgun (WGS) entry which is preliminary data.</text>
</comment>
<keyword evidence="6 14" id="KW-0812">Transmembrane</keyword>
<dbReference type="OrthoDB" id="7278008at2"/>
<keyword evidence="16" id="KW-1185">Reference proteome</keyword>
<feature type="transmembrane region" description="Helical" evidence="14">
    <location>
        <begin position="81"/>
        <end position="103"/>
    </location>
</feature>
<comment type="function">
    <text evidence="9">Cytochrome bo(3) ubiquinol terminal oxidase is the component of the aerobic respiratory chain of E.coli that predominates when cells are grown at high aeration. Has proton pump activity across the membrane in addition to electron transfer, pumping 2 protons/electron.</text>
</comment>
<name>A0A074JSI1_9RHOB</name>
<dbReference type="GO" id="GO:0009486">
    <property type="term" value="F:cytochrome bo3 ubiquinol oxidase activity"/>
    <property type="evidence" value="ECO:0007669"/>
    <property type="project" value="TreeGrafter"/>
</dbReference>
<accession>A0A074JSI1</accession>
<evidence type="ECO:0000256" key="9">
    <source>
        <dbReference type="ARBA" id="ARBA00025694"/>
    </source>
</evidence>
<evidence type="ECO:0000256" key="12">
    <source>
        <dbReference type="ARBA" id="ARBA00031887"/>
    </source>
</evidence>
<dbReference type="GO" id="GO:0015990">
    <property type="term" value="P:electron transport coupled proton transport"/>
    <property type="evidence" value="ECO:0007669"/>
    <property type="project" value="TreeGrafter"/>
</dbReference>
<evidence type="ECO:0000256" key="13">
    <source>
        <dbReference type="ARBA" id="ARBA00032185"/>
    </source>
</evidence>
<dbReference type="PANTHER" id="PTHR36835:SF1">
    <property type="entry name" value="CYTOCHROME BO(3) UBIQUINOL OXIDASE SUBUNIT 4"/>
    <property type="match status" value="1"/>
</dbReference>
<feature type="transmembrane region" description="Helical" evidence="14">
    <location>
        <begin position="48"/>
        <end position="69"/>
    </location>
</feature>
<evidence type="ECO:0000256" key="4">
    <source>
        <dbReference type="ARBA" id="ARBA00014689"/>
    </source>
</evidence>
<evidence type="ECO:0000313" key="16">
    <source>
        <dbReference type="Proteomes" id="UP000027471"/>
    </source>
</evidence>
<reference evidence="15 16" key="1">
    <citation type="journal article" date="2015" name="Antonie Van Leeuwenhoek">
        <title>Thioclava indica sp. nov., isolated from surface seawater of the Indian Ocean.</title>
        <authorList>
            <person name="Liu Y."/>
            <person name="Lai Q."/>
            <person name="Du J."/>
            <person name="Xu H."/>
            <person name="Jiang L."/>
            <person name="Shao Z."/>
        </authorList>
    </citation>
    <scope>NUCLEOTIDE SEQUENCE [LARGE SCALE GENOMIC DNA]</scope>
    <source>
        <strain evidence="15 16">DT23-4</strain>
    </source>
</reference>
<evidence type="ECO:0000256" key="3">
    <source>
        <dbReference type="ARBA" id="ARBA00011700"/>
    </source>
</evidence>
<dbReference type="InterPro" id="IPR005171">
    <property type="entry name" value="Cyt_c_oxidase_su4_prok"/>
</dbReference>
<dbReference type="eggNOG" id="COG3125">
    <property type="taxonomic scope" value="Bacteria"/>
</dbReference>
<evidence type="ECO:0000256" key="10">
    <source>
        <dbReference type="ARBA" id="ARBA00030071"/>
    </source>
</evidence>
<proteinExistence type="inferred from homology"/>
<comment type="similarity">
    <text evidence="2">Belongs to the cytochrome c oxidase bacterial subunit 4 family.</text>
</comment>
<organism evidence="15 16">
    <name type="scientific">Thioclava indica</name>
    <dbReference type="NCBI Taxonomy" id="1353528"/>
    <lineage>
        <taxon>Bacteria</taxon>
        <taxon>Pseudomonadati</taxon>
        <taxon>Pseudomonadota</taxon>
        <taxon>Alphaproteobacteria</taxon>
        <taxon>Rhodobacterales</taxon>
        <taxon>Paracoccaceae</taxon>
        <taxon>Thioclava</taxon>
    </lineage>
</organism>
<evidence type="ECO:0000256" key="14">
    <source>
        <dbReference type="SAM" id="Phobius"/>
    </source>
</evidence>
<evidence type="ECO:0000313" key="15">
    <source>
        <dbReference type="EMBL" id="KEO60586.1"/>
    </source>
</evidence>
<gene>
    <name evidence="15" type="ORF">DT23_03590</name>
</gene>
<evidence type="ECO:0000256" key="5">
    <source>
        <dbReference type="ARBA" id="ARBA00022475"/>
    </source>
</evidence>
<dbReference type="GO" id="GO:0009319">
    <property type="term" value="C:cytochrome o ubiquinol oxidase complex"/>
    <property type="evidence" value="ECO:0007669"/>
    <property type="project" value="TreeGrafter"/>
</dbReference>
<dbReference type="Pfam" id="PF03626">
    <property type="entry name" value="COX4_pro"/>
    <property type="match status" value="1"/>
</dbReference>
<feature type="transmembrane region" description="Helical" evidence="14">
    <location>
        <begin position="21"/>
        <end position="42"/>
    </location>
</feature>
<dbReference type="Proteomes" id="UP000027471">
    <property type="component" value="Unassembled WGS sequence"/>
</dbReference>
<dbReference type="STRING" id="1353528.DT23_03590"/>
<comment type="subunit">
    <text evidence="3">Heterooctamer of two A chains, two B chains, two C chains and two D chains.</text>
</comment>
<comment type="subcellular location">
    <subcellularLocation>
        <location evidence="1">Cell membrane</location>
        <topology evidence="1">Multi-pass membrane protein</topology>
    </subcellularLocation>
</comment>
<evidence type="ECO:0000256" key="11">
    <source>
        <dbReference type="ARBA" id="ARBA00030211"/>
    </source>
</evidence>
<dbReference type="GO" id="GO:0019646">
    <property type="term" value="P:aerobic electron transport chain"/>
    <property type="evidence" value="ECO:0007669"/>
    <property type="project" value="TreeGrafter"/>
</dbReference>
<dbReference type="EMBL" id="AUNB01000018">
    <property type="protein sequence ID" value="KEO60586.1"/>
    <property type="molecule type" value="Genomic_DNA"/>
</dbReference>
<keyword evidence="7 14" id="KW-1133">Transmembrane helix</keyword>
<dbReference type="InterPro" id="IPR050968">
    <property type="entry name" value="Cytochrome_c_oxidase_bac_sub4"/>
</dbReference>